<dbReference type="EMBL" id="JBFOLJ010000002">
    <property type="protein sequence ID" value="KAL2552388.1"/>
    <property type="molecule type" value="Genomic_DNA"/>
</dbReference>
<keyword evidence="1" id="KW-0433">Leucine-rich repeat</keyword>
<dbReference type="Pfam" id="PF08263">
    <property type="entry name" value="LRRNT_2"/>
    <property type="match status" value="1"/>
</dbReference>
<evidence type="ECO:0000256" key="1">
    <source>
        <dbReference type="ARBA" id="ARBA00022614"/>
    </source>
</evidence>
<dbReference type="PANTHER" id="PTHR48065:SF25">
    <property type="entry name" value="OS01G0891700 PROTEIN"/>
    <property type="match status" value="1"/>
</dbReference>
<keyword evidence="5" id="KW-0418">Kinase</keyword>
<evidence type="ECO:0000256" key="3">
    <source>
        <dbReference type="SAM" id="Phobius"/>
    </source>
</evidence>
<dbReference type="InterPro" id="IPR001611">
    <property type="entry name" value="Leu-rich_rpt"/>
</dbReference>
<gene>
    <name evidence="5" type="ORF">Fot_06007</name>
</gene>
<feature type="domain" description="Leucine-rich repeat-containing N-terminal plant-type" evidence="4">
    <location>
        <begin position="3"/>
        <end position="45"/>
    </location>
</feature>
<dbReference type="InterPro" id="IPR025875">
    <property type="entry name" value="Leu-rich_rpt_4"/>
</dbReference>
<comment type="caution">
    <text evidence="5">The sequence shown here is derived from an EMBL/GenBank/DDBJ whole genome shotgun (WGS) entry which is preliminary data.</text>
</comment>
<proteinExistence type="predicted"/>
<dbReference type="Pfam" id="PF00560">
    <property type="entry name" value="LRR_1"/>
    <property type="match status" value="1"/>
</dbReference>
<name>A0ABD1WRS5_9LAMI</name>
<sequence length="227" mass="25171">MPEDDVKCLQEVKNSLTDPQGKLSSWKFSNSSVGFICNFDGVTCWNNSENRLFELQLRDSSLAGEITDSLQYCHSLQTLDLSGNRLSSSIPPQICNWLPYLVTLDLSHNDFTDEIPADLANCTYLNSLYLDDNRLSGNIPIQLSSLQRLKKFTVANNDLSGRVPEFKYDLMELDFGGNSGLCGGPLGKCGGSSKKYLAIIIAAGVFGAVGSLLLQFGLWWWCFRGRF</sequence>
<organism evidence="5 6">
    <name type="scientific">Forsythia ovata</name>
    <dbReference type="NCBI Taxonomy" id="205694"/>
    <lineage>
        <taxon>Eukaryota</taxon>
        <taxon>Viridiplantae</taxon>
        <taxon>Streptophyta</taxon>
        <taxon>Embryophyta</taxon>
        <taxon>Tracheophyta</taxon>
        <taxon>Spermatophyta</taxon>
        <taxon>Magnoliopsida</taxon>
        <taxon>eudicotyledons</taxon>
        <taxon>Gunneridae</taxon>
        <taxon>Pentapetalae</taxon>
        <taxon>asterids</taxon>
        <taxon>lamiids</taxon>
        <taxon>Lamiales</taxon>
        <taxon>Oleaceae</taxon>
        <taxon>Forsythieae</taxon>
        <taxon>Forsythia</taxon>
    </lineage>
</organism>
<evidence type="ECO:0000313" key="5">
    <source>
        <dbReference type="EMBL" id="KAL2552388.1"/>
    </source>
</evidence>
<dbReference type="Pfam" id="PF12799">
    <property type="entry name" value="LRR_4"/>
    <property type="match status" value="1"/>
</dbReference>
<dbReference type="AlphaFoldDB" id="A0ABD1WRS5"/>
<dbReference type="Gene3D" id="3.80.10.10">
    <property type="entry name" value="Ribonuclease Inhibitor"/>
    <property type="match status" value="1"/>
</dbReference>
<reference evidence="6" key="1">
    <citation type="submission" date="2024-07" db="EMBL/GenBank/DDBJ databases">
        <title>Two chromosome-level genome assemblies of Korean endemic species Abeliophyllum distichum and Forsythia ovata (Oleaceae).</title>
        <authorList>
            <person name="Jang H."/>
        </authorList>
    </citation>
    <scope>NUCLEOTIDE SEQUENCE [LARGE SCALE GENOMIC DNA]</scope>
</reference>
<keyword evidence="6" id="KW-1185">Reference proteome</keyword>
<dbReference type="PANTHER" id="PTHR48065">
    <property type="entry name" value="OS10G0469600 PROTEIN"/>
    <property type="match status" value="1"/>
</dbReference>
<keyword evidence="3" id="KW-0472">Membrane</keyword>
<protein>
    <submittedName>
        <fullName evidence="5">Leucine-rich repeat protein kinase family protein</fullName>
    </submittedName>
</protein>
<evidence type="ECO:0000256" key="2">
    <source>
        <dbReference type="ARBA" id="ARBA00022737"/>
    </source>
</evidence>
<dbReference type="SUPFAM" id="SSF52058">
    <property type="entry name" value="L domain-like"/>
    <property type="match status" value="1"/>
</dbReference>
<dbReference type="FunFam" id="3.80.10.10:FF:000415">
    <property type="entry name" value="Inactive LRR receptor-like serine/threonine-protein kinase BIR2"/>
    <property type="match status" value="1"/>
</dbReference>
<dbReference type="GO" id="GO:0016301">
    <property type="term" value="F:kinase activity"/>
    <property type="evidence" value="ECO:0007669"/>
    <property type="project" value="UniProtKB-KW"/>
</dbReference>
<accession>A0ABD1WRS5</accession>
<keyword evidence="5" id="KW-0808">Transferase</keyword>
<feature type="transmembrane region" description="Helical" evidence="3">
    <location>
        <begin position="196"/>
        <end position="221"/>
    </location>
</feature>
<evidence type="ECO:0000259" key="4">
    <source>
        <dbReference type="Pfam" id="PF08263"/>
    </source>
</evidence>
<keyword evidence="3" id="KW-0812">Transmembrane</keyword>
<dbReference type="PROSITE" id="PS51450">
    <property type="entry name" value="LRR"/>
    <property type="match status" value="1"/>
</dbReference>
<dbReference type="InterPro" id="IPR013210">
    <property type="entry name" value="LRR_N_plant-typ"/>
</dbReference>
<keyword evidence="2" id="KW-0677">Repeat</keyword>
<dbReference type="InterPro" id="IPR032675">
    <property type="entry name" value="LRR_dom_sf"/>
</dbReference>
<keyword evidence="3" id="KW-1133">Transmembrane helix</keyword>
<dbReference type="PRINTS" id="PR00019">
    <property type="entry name" value="LEURICHRPT"/>
</dbReference>
<evidence type="ECO:0000313" key="6">
    <source>
        <dbReference type="Proteomes" id="UP001604277"/>
    </source>
</evidence>
<dbReference type="Proteomes" id="UP001604277">
    <property type="component" value="Unassembled WGS sequence"/>
</dbReference>